<evidence type="ECO:0000256" key="3">
    <source>
        <dbReference type="ARBA" id="ARBA00011480"/>
    </source>
</evidence>
<dbReference type="SUPFAM" id="SSF48019">
    <property type="entry name" value="post-AAA+ oligomerization domain-like"/>
    <property type="match status" value="1"/>
</dbReference>
<name>Q01F45_OSTTA</name>
<dbReference type="CDD" id="cd18140">
    <property type="entry name" value="HLD_clamp_RFC"/>
    <property type="match status" value="1"/>
</dbReference>
<dbReference type="InterPro" id="IPR050238">
    <property type="entry name" value="DNA_Rep/Repair_Clamp_Loader"/>
</dbReference>
<keyword evidence="9" id="KW-0378">Hydrolase</keyword>
<dbReference type="GO" id="GO:0005524">
    <property type="term" value="F:ATP binding"/>
    <property type="evidence" value="ECO:0007669"/>
    <property type="project" value="UniProtKB-KW"/>
</dbReference>
<dbReference type="FunCoup" id="Q01F45">
    <property type="interactions" value="1494"/>
</dbReference>
<dbReference type="RefSeq" id="XP_003074798.1">
    <property type="nucleotide sequence ID" value="XM_003074750.1"/>
</dbReference>
<dbReference type="Gene3D" id="1.20.272.10">
    <property type="match status" value="1"/>
</dbReference>
<evidence type="ECO:0000256" key="5">
    <source>
        <dbReference type="ARBA" id="ARBA00022741"/>
    </source>
</evidence>
<dbReference type="InterPro" id="IPR027417">
    <property type="entry name" value="P-loop_NTPase"/>
</dbReference>
<dbReference type="GO" id="GO:0016887">
    <property type="term" value="F:ATP hydrolysis activity"/>
    <property type="evidence" value="ECO:0007669"/>
    <property type="project" value="InterPro"/>
</dbReference>
<dbReference type="InterPro" id="IPR047854">
    <property type="entry name" value="RFC_lid"/>
</dbReference>
<reference evidence="9 10" key="2">
    <citation type="journal article" date="2014" name="BMC Genomics">
        <title>An improved genome of the model marine alga Ostreococcus tauri unfolds by assessing Illumina de novo assemblies.</title>
        <authorList>
            <person name="Blanc-Mathieu R."/>
            <person name="Verhelst B."/>
            <person name="Derelle E."/>
            <person name="Rombauts S."/>
            <person name="Bouget F.Y."/>
            <person name="Carre I."/>
            <person name="Chateau A."/>
            <person name="Eyre-Walker A."/>
            <person name="Grimsley N."/>
            <person name="Moreau H."/>
            <person name="Piegu B."/>
            <person name="Rivals E."/>
            <person name="Schackwitz W."/>
            <person name="Van de Peer Y."/>
            <person name="Piganeau G."/>
        </authorList>
    </citation>
    <scope>NUCLEOTIDE SEQUENCE [LARGE SCALE GENOMIC DNA]</scope>
    <source>
        <strain evidence="10">OTTH 0595 / CCAP 157/2 / RCC745</strain>
    </source>
</reference>
<keyword evidence="10" id="KW-1185">Reference proteome</keyword>
<dbReference type="GO" id="GO:0006261">
    <property type="term" value="P:DNA-templated DNA replication"/>
    <property type="evidence" value="ECO:0007669"/>
    <property type="project" value="TreeGrafter"/>
</dbReference>
<comment type="subunit">
    <text evidence="3">Heterotetramer of subunits RFC2, RFC3, RFC4 and RFC5 that can form a complex with RFC1.</text>
</comment>
<keyword evidence="7" id="KW-0539">Nucleus</keyword>
<sequence>MPEKVSAEESTEKHLPWTEKYRPLNLSEVVAHETIIDVIRKFAANGRLPHLLFHGPPGTGKTSTVLALTRELYESNHSNMVLELNASDSRGINIVRDEIQSFASTARPFSSAFKLVIMDECDSLTKDAQFALRRIMEKYAQHTRFCLICNYASKIIPAIQSRCTKFRFAPVPAEAMLQRLRHVVCSERVQISGASLQTIQRLGEGDMRRSLNVLQSLHLASTKITSATIHATTGLLDRCEVLEFLQVLFEKPMKSILNHLYRLKLEKSFALTDLIKEMSETLFSLHMSVQVRSQLLKGLADVEHALSFTSSEKIQTLSLISIFLHVRRTLTTSDNENQLSI</sequence>
<evidence type="ECO:0000256" key="4">
    <source>
        <dbReference type="ARBA" id="ARBA00022705"/>
    </source>
</evidence>
<dbReference type="Pfam" id="PF00004">
    <property type="entry name" value="AAA"/>
    <property type="match status" value="1"/>
</dbReference>
<keyword evidence="5" id="KW-0547">Nucleotide-binding</keyword>
<dbReference type="SUPFAM" id="SSF52540">
    <property type="entry name" value="P-loop containing nucleoside triphosphate hydrolases"/>
    <property type="match status" value="1"/>
</dbReference>
<comment type="caution">
    <text evidence="9">The sequence shown here is derived from an EMBL/GenBank/DDBJ whole genome shotgun (WGS) entry which is preliminary data.</text>
</comment>
<keyword evidence="4" id="KW-0235">DNA replication</keyword>
<keyword evidence="6" id="KW-0067">ATP-binding</keyword>
<dbReference type="KEGG" id="ota:OT_ostta02g00555"/>
<dbReference type="GeneID" id="9832637"/>
<dbReference type="GO" id="GO:0005663">
    <property type="term" value="C:DNA replication factor C complex"/>
    <property type="evidence" value="ECO:0007669"/>
    <property type="project" value="TreeGrafter"/>
</dbReference>
<dbReference type="CDD" id="cd00009">
    <property type="entry name" value="AAA"/>
    <property type="match status" value="1"/>
</dbReference>
<feature type="domain" description="AAA+ ATPase" evidence="8">
    <location>
        <begin position="47"/>
        <end position="174"/>
    </location>
</feature>
<evidence type="ECO:0000256" key="1">
    <source>
        <dbReference type="ARBA" id="ARBA00004123"/>
    </source>
</evidence>
<dbReference type="InterPro" id="IPR008921">
    <property type="entry name" value="DNA_pol3_clamp-load_cplx_C"/>
</dbReference>
<dbReference type="FunFam" id="3.40.50.300:FF:000129">
    <property type="entry name" value="Replication factor C subunit 5"/>
    <property type="match status" value="1"/>
</dbReference>
<dbReference type="Proteomes" id="UP000009170">
    <property type="component" value="Unassembled WGS sequence"/>
</dbReference>
<comment type="similarity">
    <text evidence="2">Belongs to the activator 1 small subunits family.</text>
</comment>
<dbReference type="InParanoid" id="Q01F45"/>
<accession>Q01F45</accession>
<organism evidence="9 10">
    <name type="scientific">Ostreococcus tauri</name>
    <name type="common">Marine green alga</name>
    <dbReference type="NCBI Taxonomy" id="70448"/>
    <lineage>
        <taxon>Eukaryota</taxon>
        <taxon>Viridiplantae</taxon>
        <taxon>Chlorophyta</taxon>
        <taxon>Mamiellophyceae</taxon>
        <taxon>Mamiellales</taxon>
        <taxon>Bathycoccaceae</taxon>
        <taxon>Ostreococcus</taxon>
    </lineage>
</organism>
<evidence type="ECO:0000256" key="6">
    <source>
        <dbReference type="ARBA" id="ARBA00022840"/>
    </source>
</evidence>
<dbReference type="OrthoDB" id="4199794at2759"/>
<dbReference type="InterPro" id="IPR003959">
    <property type="entry name" value="ATPase_AAA_core"/>
</dbReference>
<evidence type="ECO:0000313" key="10">
    <source>
        <dbReference type="Proteomes" id="UP000009170"/>
    </source>
</evidence>
<dbReference type="NCBIfam" id="NF001679">
    <property type="entry name" value="PRK00440.1"/>
    <property type="match status" value="1"/>
</dbReference>
<dbReference type="Pfam" id="PF08542">
    <property type="entry name" value="Rep_fac_C"/>
    <property type="match status" value="1"/>
</dbReference>
<comment type="subcellular location">
    <subcellularLocation>
        <location evidence="1">Nucleus</location>
    </subcellularLocation>
</comment>
<protein>
    <submittedName>
        <fullName evidence="9">P-loop containing nucleoside triphosphate hydrolase</fullName>
    </submittedName>
</protein>
<evidence type="ECO:0000313" key="9">
    <source>
        <dbReference type="EMBL" id="CAL52056.2"/>
    </source>
</evidence>
<dbReference type="GO" id="GO:0003677">
    <property type="term" value="F:DNA binding"/>
    <property type="evidence" value="ECO:0007669"/>
    <property type="project" value="InterPro"/>
</dbReference>
<dbReference type="SMART" id="SM00382">
    <property type="entry name" value="AAA"/>
    <property type="match status" value="1"/>
</dbReference>
<dbReference type="PANTHER" id="PTHR11669:SF9">
    <property type="entry name" value="REPLICATION FACTOR C SUBUNIT 5"/>
    <property type="match status" value="1"/>
</dbReference>
<dbReference type="InterPro" id="IPR013748">
    <property type="entry name" value="Rep_factorC_C"/>
</dbReference>
<dbReference type="GO" id="GO:0005634">
    <property type="term" value="C:nucleus"/>
    <property type="evidence" value="ECO:0007669"/>
    <property type="project" value="UniProtKB-SubCell"/>
</dbReference>
<dbReference type="OMA" id="ICNHISQ"/>
<evidence type="ECO:0000256" key="2">
    <source>
        <dbReference type="ARBA" id="ARBA00005378"/>
    </source>
</evidence>
<proteinExistence type="inferred from homology"/>
<dbReference type="AlphaFoldDB" id="Q01F45"/>
<reference evidence="10" key="1">
    <citation type="journal article" date="2006" name="Proc. Natl. Acad. Sci. U.S.A.">
        <title>Genome analysis of the smallest free-living eukaryote Ostreococcus tauri unveils many unique features.</title>
        <authorList>
            <person name="Derelle E."/>
            <person name="Ferraz C."/>
            <person name="Rombauts S."/>
            <person name="Rouze P."/>
            <person name="Worden A.Z."/>
            <person name="Robbens S."/>
            <person name="Partensky F."/>
            <person name="Degroeve S."/>
            <person name="Echeynie S."/>
            <person name="Cooke R."/>
            <person name="Saeys Y."/>
            <person name="Wuyts J."/>
            <person name="Jabbari K."/>
            <person name="Bowler C."/>
            <person name="Panaud O."/>
            <person name="Piegu B."/>
            <person name="Ball S.G."/>
            <person name="Ral J.-P."/>
            <person name="Bouget F.-Y."/>
            <person name="Piganeau G."/>
            <person name="De Baets B."/>
            <person name="Picard A."/>
            <person name="Delseny M."/>
            <person name="Demaille J."/>
            <person name="Van de Peer Y."/>
            <person name="Moreau H."/>
        </authorList>
    </citation>
    <scope>NUCLEOTIDE SEQUENCE [LARGE SCALE GENOMIC DNA]</scope>
    <source>
        <strain evidence="10">OTTH 0595 / CCAP 157/2 / RCC745</strain>
    </source>
</reference>
<dbReference type="InterPro" id="IPR003593">
    <property type="entry name" value="AAA+_ATPase"/>
</dbReference>
<dbReference type="GO" id="GO:0003689">
    <property type="term" value="F:DNA clamp loader activity"/>
    <property type="evidence" value="ECO:0007669"/>
    <property type="project" value="TreeGrafter"/>
</dbReference>
<dbReference type="Gene3D" id="1.10.8.60">
    <property type="match status" value="1"/>
</dbReference>
<evidence type="ECO:0000256" key="7">
    <source>
        <dbReference type="ARBA" id="ARBA00023242"/>
    </source>
</evidence>
<dbReference type="EMBL" id="CAID01000002">
    <property type="protein sequence ID" value="CAL52056.2"/>
    <property type="molecule type" value="Genomic_DNA"/>
</dbReference>
<dbReference type="PANTHER" id="PTHR11669">
    <property type="entry name" value="REPLICATION FACTOR C / DNA POLYMERASE III GAMMA-TAU SUBUNIT"/>
    <property type="match status" value="1"/>
</dbReference>
<dbReference type="GO" id="GO:0006281">
    <property type="term" value="P:DNA repair"/>
    <property type="evidence" value="ECO:0007669"/>
    <property type="project" value="TreeGrafter"/>
</dbReference>
<dbReference type="STRING" id="70448.Q01F45"/>
<dbReference type="Gene3D" id="3.40.50.300">
    <property type="entry name" value="P-loop containing nucleotide triphosphate hydrolases"/>
    <property type="match status" value="1"/>
</dbReference>
<evidence type="ECO:0000259" key="8">
    <source>
        <dbReference type="SMART" id="SM00382"/>
    </source>
</evidence>
<gene>
    <name evidence="9" type="ORF">OT_ostta02g00555</name>
</gene>